<evidence type="ECO:0000313" key="2">
    <source>
        <dbReference type="Proteomes" id="UP001642464"/>
    </source>
</evidence>
<accession>A0ABP0KTX0</accession>
<reference evidence="1 2" key="1">
    <citation type="submission" date="2024-02" db="EMBL/GenBank/DDBJ databases">
        <authorList>
            <person name="Chen Y."/>
            <person name="Shah S."/>
            <person name="Dougan E. K."/>
            <person name="Thang M."/>
            <person name="Chan C."/>
        </authorList>
    </citation>
    <scope>NUCLEOTIDE SEQUENCE [LARGE SCALE GENOMIC DNA]</scope>
</reference>
<dbReference type="EMBL" id="CAXAMM010012750">
    <property type="protein sequence ID" value="CAK9029675.1"/>
    <property type="molecule type" value="Genomic_DNA"/>
</dbReference>
<evidence type="ECO:0000313" key="1">
    <source>
        <dbReference type="EMBL" id="CAK9029675.1"/>
    </source>
</evidence>
<name>A0ABP0KTX0_9DINO</name>
<gene>
    <name evidence="1" type="ORF">SCF082_LOCUS18898</name>
</gene>
<comment type="caution">
    <text evidence="1">The sequence shown here is derived from an EMBL/GenBank/DDBJ whole genome shotgun (WGS) entry which is preliminary data.</text>
</comment>
<dbReference type="Proteomes" id="UP001642464">
    <property type="component" value="Unassembled WGS sequence"/>
</dbReference>
<organism evidence="1 2">
    <name type="scientific">Durusdinium trenchii</name>
    <dbReference type="NCBI Taxonomy" id="1381693"/>
    <lineage>
        <taxon>Eukaryota</taxon>
        <taxon>Sar</taxon>
        <taxon>Alveolata</taxon>
        <taxon>Dinophyceae</taxon>
        <taxon>Suessiales</taxon>
        <taxon>Symbiodiniaceae</taxon>
        <taxon>Durusdinium</taxon>
    </lineage>
</organism>
<proteinExistence type="predicted"/>
<protein>
    <submittedName>
        <fullName evidence="1">Metabotropic glutamate receptor-like protein E</fullName>
    </submittedName>
</protein>
<keyword evidence="2" id="KW-1185">Reference proteome</keyword>
<sequence length="259" mass="28432">MPRFGPVGDREVVVVDLLSLCGLFPSRRPSERASIKVSRPRILILSSLMEAEFLSACEVFQSLLQVQLSVECEVIQGIQQMATCRPFAYYLVVLLFRGIFRDKDFAKLLLHAAYCAPSQRTLEMVPVIADSNFDFPSIDTLMKRSPITAPIPGGLAHAQQVLKGLRTVLALPFAPHSSAGLQQSQVAEIASRMHRYEDSVAAAANDEKDDRLVHDSAELVPHWSHSLGVRHFVGEVDSDAPDGTDGSIAGEMEMVEVAF</sequence>